<proteinExistence type="predicted"/>
<dbReference type="PROSITE" id="PS51318">
    <property type="entry name" value="TAT"/>
    <property type="match status" value="1"/>
</dbReference>
<dbReference type="Proteomes" id="UP001589865">
    <property type="component" value="Unassembled WGS sequence"/>
</dbReference>
<dbReference type="RefSeq" id="WP_377042484.1">
    <property type="nucleotide sequence ID" value="NZ_JBHLUN010000001.1"/>
</dbReference>
<dbReference type="Pfam" id="PF01738">
    <property type="entry name" value="DLH"/>
    <property type="match status" value="1"/>
</dbReference>
<organism evidence="3 4">
    <name type="scientific">Roseomonas elaeocarpi</name>
    <dbReference type="NCBI Taxonomy" id="907779"/>
    <lineage>
        <taxon>Bacteria</taxon>
        <taxon>Pseudomonadati</taxon>
        <taxon>Pseudomonadota</taxon>
        <taxon>Alphaproteobacteria</taxon>
        <taxon>Acetobacterales</taxon>
        <taxon>Roseomonadaceae</taxon>
        <taxon>Roseomonas</taxon>
    </lineage>
</organism>
<dbReference type="GO" id="GO:0016787">
    <property type="term" value="F:hydrolase activity"/>
    <property type="evidence" value="ECO:0007669"/>
    <property type="project" value="UniProtKB-KW"/>
</dbReference>
<dbReference type="InterPro" id="IPR057802">
    <property type="entry name" value="YqhI_dom"/>
</dbReference>
<dbReference type="Pfam" id="PF23678">
    <property type="entry name" value="YqhI"/>
    <property type="match status" value="1"/>
</dbReference>
<protein>
    <submittedName>
        <fullName evidence="3">Dienelactone hydrolase family protein</fullName>
    </submittedName>
</protein>
<dbReference type="EMBL" id="JBHLUN010000001">
    <property type="protein sequence ID" value="MFC0406800.1"/>
    <property type="molecule type" value="Genomic_DNA"/>
</dbReference>
<evidence type="ECO:0000259" key="2">
    <source>
        <dbReference type="Pfam" id="PF23678"/>
    </source>
</evidence>
<gene>
    <name evidence="3" type="ORF">ACFFGY_00980</name>
</gene>
<comment type="caution">
    <text evidence="3">The sequence shown here is derived from an EMBL/GenBank/DDBJ whole genome shotgun (WGS) entry which is preliminary data.</text>
</comment>
<dbReference type="InterPro" id="IPR006311">
    <property type="entry name" value="TAT_signal"/>
</dbReference>
<feature type="domain" description="YqhI" evidence="2">
    <location>
        <begin position="21"/>
        <end position="53"/>
    </location>
</feature>
<reference evidence="3 4" key="1">
    <citation type="submission" date="2024-09" db="EMBL/GenBank/DDBJ databases">
        <authorList>
            <person name="Sun Q."/>
            <person name="Mori K."/>
        </authorList>
    </citation>
    <scope>NUCLEOTIDE SEQUENCE [LARGE SCALE GENOMIC DNA]</scope>
    <source>
        <strain evidence="3 4">TBRC 5777</strain>
    </source>
</reference>
<keyword evidence="4" id="KW-1185">Reference proteome</keyword>
<accession>A0ABV6JM53</accession>
<dbReference type="InterPro" id="IPR051049">
    <property type="entry name" value="Dienelactone_hydrolase-like"/>
</dbReference>
<evidence type="ECO:0000259" key="1">
    <source>
        <dbReference type="Pfam" id="PF01738"/>
    </source>
</evidence>
<dbReference type="InterPro" id="IPR002925">
    <property type="entry name" value="Dienelactn_hydro"/>
</dbReference>
<evidence type="ECO:0000313" key="4">
    <source>
        <dbReference type="Proteomes" id="UP001589865"/>
    </source>
</evidence>
<dbReference type="PANTHER" id="PTHR46623">
    <property type="entry name" value="CARBOXYMETHYLENEBUTENOLIDASE-RELATED"/>
    <property type="match status" value="1"/>
</dbReference>
<evidence type="ECO:0000313" key="3">
    <source>
        <dbReference type="EMBL" id="MFC0406800.1"/>
    </source>
</evidence>
<dbReference type="Gene3D" id="3.40.50.1820">
    <property type="entry name" value="alpha/beta hydrolase"/>
    <property type="match status" value="1"/>
</dbReference>
<dbReference type="SUPFAM" id="SSF53474">
    <property type="entry name" value="alpha/beta-Hydrolases"/>
    <property type="match status" value="1"/>
</dbReference>
<keyword evidence="3" id="KW-0378">Hydrolase</keyword>
<name>A0ABV6JM53_9PROT</name>
<dbReference type="InterPro" id="IPR029058">
    <property type="entry name" value="AB_hydrolase_fold"/>
</dbReference>
<sequence>MSDLQDATREIEAEDPASFPSLTQAEIDQRVFDLYDEYCHGSMDRRTFLLRAAAITAGGLAMAQALLPRYAQAQTISFTDERIVAHYVNYPSPGGNSGTMRGYLVQPKGTGPFPAVMVIHENRGLNPYIEDVARRVAVEGYVALAPDGLAPAGGYPGNDDDGRDLQAKLDQGKLRTDMLNSARYLRALPVANGKLGITGFCWGGTTTNYLATALGADLQAAVPFYGAAPDLATVPQIKAPILANFAENDPNIDALWPGYEAALKANNIPCEGYIYPGTQHGFHNNSTPRYDEAAAKLAWDRTLAHFRKYLVG</sequence>
<dbReference type="PANTHER" id="PTHR46623:SF6">
    <property type="entry name" value="ALPHA_BETA-HYDROLASES SUPERFAMILY PROTEIN"/>
    <property type="match status" value="1"/>
</dbReference>
<feature type="domain" description="Dienelactone hydrolase" evidence="1">
    <location>
        <begin position="100"/>
        <end position="310"/>
    </location>
</feature>